<name>A0A4R5DUT6_9BACT</name>
<sequence>MKISIKSLIAAIALSTVLVFNASANDKEAKKATGFGTGVYASKSGKINVSIDKFNNKPTVILLENSRGEVLYREITGKNETRVRRSLNMSDMPSGEYKLQIVSGGEKQTKTLELFDKQPERLISMK</sequence>
<accession>A0A4R5DUT6</accession>
<keyword evidence="1" id="KW-0732">Signal</keyword>
<dbReference type="EMBL" id="SMFL01000001">
    <property type="protein sequence ID" value="TDE18306.1"/>
    <property type="molecule type" value="Genomic_DNA"/>
</dbReference>
<comment type="caution">
    <text evidence="2">The sequence shown here is derived from an EMBL/GenBank/DDBJ whole genome shotgun (WGS) entry which is preliminary data.</text>
</comment>
<gene>
    <name evidence="2" type="ORF">E0F88_01830</name>
</gene>
<evidence type="ECO:0000256" key="1">
    <source>
        <dbReference type="SAM" id="SignalP"/>
    </source>
</evidence>
<evidence type="ECO:0008006" key="4">
    <source>
        <dbReference type="Google" id="ProtNLM"/>
    </source>
</evidence>
<dbReference type="RefSeq" id="WP_131956082.1">
    <property type="nucleotide sequence ID" value="NZ_SMFL01000001.1"/>
</dbReference>
<organism evidence="2 3">
    <name type="scientific">Dyadobacter psychrotolerans</name>
    <dbReference type="NCBI Taxonomy" id="2541721"/>
    <lineage>
        <taxon>Bacteria</taxon>
        <taxon>Pseudomonadati</taxon>
        <taxon>Bacteroidota</taxon>
        <taxon>Cytophagia</taxon>
        <taxon>Cytophagales</taxon>
        <taxon>Spirosomataceae</taxon>
        <taxon>Dyadobacter</taxon>
    </lineage>
</organism>
<evidence type="ECO:0000313" key="3">
    <source>
        <dbReference type="Proteomes" id="UP000294850"/>
    </source>
</evidence>
<feature type="chain" id="PRO_5020269816" description="T9SS type A sorting domain-containing protein" evidence="1">
    <location>
        <begin position="25"/>
        <end position="126"/>
    </location>
</feature>
<evidence type="ECO:0000313" key="2">
    <source>
        <dbReference type="EMBL" id="TDE18306.1"/>
    </source>
</evidence>
<proteinExistence type="predicted"/>
<protein>
    <recommendedName>
        <fullName evidence="4">T9SS type A sorting domain-containing protein</fullName>
    </recommendedName>
</protein>
<feature type="signal peptide" evidence="1">
    <location>
        <begin position="1"/>
        <end position="24"/>
    </location>
</feature>
<dbReference type="Gene3D" id="2.60.40.3080">
    <property type="match status" value="1"/>
</dbReference>
<dbReference type="Proteomes" id="UP000294850">
    <property type="component" value="Unassembled WGS sequence"/>
</dbReference>
<dbReference type="AlphaFoldDB" id="A0A4R5DUT6"/>
<dbReference type="OrthoDB" id="961604at2"/>
<reference evidence="2 3" key="1">
    <citation type="submission" date="2019-03" db="EMBL/GenBank/DDBJ databases">
        <title>Dyadobacter AR-3-6 sp. nov., isolated from arctic soil.</title>
        <authorList>
            <person name="Chaudhary D.K."/>
        </authorList>
    </citation>
    <scope>NUCLEOTIDE SEQUENCE [LARGE SCALE GENOMIC DNA]</scope>
    <source>
        <strain evidence="2 3">AR-3-6</strain>
    </source>
</reference>
<keyword evidence="3" id="KW-1185">Reference proteome</keyword>